<dbReference type="Proteomes" id="UP001500192">
    <property type="component" value="Unassembled WGS sequence"/>
</dbReference>
<accession>A0ABP9R5N0</accession>
<sequence length="120" mass="12883">MDSQLLVDRWKQEFGAQRYGTLVAVAPESGSVRDTLRPGVQPSWLAGPAEPVFVLFGEYAQTGLLVCGWPFLASNLTPLARADGNGFVATTRDWTGALVVDVEGDVLEVEAWGVFVSGAR</sequence>
<protein>
    <submittedName>
        <fullName evidence="1">Uncharacterized protein</fullName>
    </submittedName>
</protein>
<evidence type="ECO:0000313" key="1">
    <source>
        <dbReference type="EMBL" id="GAA5172036.1"/>
    </source>
</evidence>
<proteinExistence type="predicted"/>
<gene>
    <name evidence="1" type="ORF">GCM10023214_52990</name>
</gene>
<keyword evidence="2" id="KW-1185">Reference proteome</keyword>
<organism evidence="1 2">
    <name type="scientific">Amycolatopsis dongchuanensis</name>
    <dbReference type="NCBI Taxonomy" id="1070866"/>
    <lineage>
        <taxon>Bacteria</taxon>
        <taxon>Bacillati</taxon>
        <taxon>Actinomycetota</taxon>
        <taxon>Actinomycetes</taxon>
        <taxon>Pseudonocardiales</taxon>
        <taxon>Pseudonocardiaceae</taxon>
        <taxon>Amycolatopsis</taxon>
    </lineage>
</organism>
<evidence type="ECO:0000313" key="2">
    <source>
        <dbReference type="Proteomes" id="UP001500192"/>
    </source>
</evidence>
<name>A0ABP9R5N0_9PSEU</name>
<dbReference type="EMBL" id="BAABIB010000097">
    <property type="protein sequence ID" value="GAA5172036.1"/>
    <property type="molecule type" value="Genomic_DNA"/>
</dbReference>
<comment type="caution">
    <text evidence="1">The sequence shown here is derived from an EMBL/GenBank/DDBJ whole genome shotgun (WGS) entry which is preliminary data.</text>
</comment>
<reference evidence="2" key="1">
    <citation type="journal article" date="2019" name="Int. J. Syst. Evol. Microbiol.">
        <title>The Global Catalogue of Microorganisms (GCM) 10K type strain sequencing project: providing services to taxonomists for standard genome sequencing and annotation.</title>
        <authorList>
            <consortium name="The Broad Institute Genomics Platform"/>
            <consortium name="The Broad Institute Genome Sequencing Center for Infectious Disease"/>
            <person name="Wu L."/>
            <person name="Ma J."/>
        </authorList>
    </citation>
    <scope>NUCLEOTIDE SEQUENCE [LARGE SCALE GENOMIC DNA]</scope>
    <source>
        <strain evidence="2">JCM 18054</strain>
    </source>
</reference>